<sequence length="284" mass="31704">MSNQLPITTAPKRQMNHPAIAAQILMNLNTSESCKNTPAVARKLDPHHRALLESGSQSASNSPLPQRRLDKLQGMINDKTTPLAIRRRLEQEVCGEIEPSPLVSRKYLNYNNDTNAYLQNNQRRALTCRRNTTDCDPSSPMMRRRVDSDCTCAKKFVCSNNECNASNKKISTLRRQKTDFYGSPVKSVLGEPGVFSSPMHKSNAMTTSFGSPAKSVLGEPGVFASPARSISGYQNEKIAGEGDDEDSMLLQDQTVVSGWFKFRDNKKVSDFFFLLIIKVKHMEN</sequence>
<reference evidence="1" key="1">
    <citation type="submission" date="2018-04" db="EMBL/GenBank/DDBJ databases">
        <authorList>
            <person name="Go L.Y."/>
            <person name="Mitchell J.A."/>
        </authorList>
    </citation>
    <scope>NUCLEOTIDE SEQUENCE</scope>
    <source>
        <tissue evidence="1">Whole organism</tissue>
    </source>
</reference>
<proteinExistence type="predicted"/>
<dbReference type="VEuPathDB" id="VectorBase:CSON002847"/>
<protein>
    <submittedName>
        <fullName evidence="2">CSON002847 protein</fullName>
    </submittedName>
</protein>
<evidence type="ECO:0000313" key="2">
    <source>
        <dbReference type="EMBL" id="SSX30751.1"/>
    </source>
</evidence>
<reference evidence="2" key="2">
    <citation type="submission" date="2018-07" db="EMBL/GenBank/DDBJ databases">
        <authorList>
            <person name="Quirk P.G."/>
            <person name="Krulwich T.A."/>
        </authorList>
    </citation>
    <scope>NUCLEOTIDE SEQUENCE</scope>
</reference>
<dbReference type="AlphaFoldDB" id="A0A336MME8"/>
<gene>
    <name evidence="2" type="primary">CSON002847</name>
</gene>
<name>A0A336MME8_CULSO</name>
<dbReference type="EMBL" id="UFQS01001484">
    <property type="protein sequence ID" value="SSX11181.1"/>
    <property type="molecule type" value="Genomic_DNA"/>
</dbReference>
<accession>A0A336MME8</accession>
<dbReference type="OMA" id="FRAATHE"/>
<dbReference type="EMBL" id="UFQT01001484">
    <property type="protein sequence ID" value="SSX30751.1"/>
    <property type="molecule type" value="Genomic_DNA"/>
</dbReference>
<evidence type="ECO:0000313" key="1">
    <source>
        <dbReference type="EMBL" id="SSX11181.1"/>
    </source>
</evidence>
<organism evidence="2">
    <name type="scientific">Culicoides sonorensis</name>
    <name type="common">Biting midge</name>
    <dbReference type="NCBI Taxonomy" id="179676"/>
    <lineage>
        <taxon>Eukaryota</taxon>
        <taxon>Metazoa</taxon>
        <taxon>Ecdysozoa</taxon>
        <taxon>Arthropoda</taxon>
        <taxon>Hexapoda</taxon>
        <taxon>Insecta</taxon>
        <taxon>Pterygota</taxon>
        <taxon>Neoptera</taxon>
        <taxon>Endopterygota</taxon>
        <taxon>Diptera</taxon>
        <taxon>Nematocera</taxon>
        <taxon>Chironomoidea</taxon>
        <taxon>Ceratopogonidae</taxon>
        <taxon>Ceratopogoninae</taxon>
        <taxon>Culicoides</taxon>
        <taxon>Monoculicoides</taxon>
    </lineage>
</organism>